<dbReference type="GO" id="GO:0008270">
    <property type="term" value="F:zinc ion binding"/>
    <property type="evidence" value="ECO:0007669"/>
    <property type="project" value="UniProtKB-KW"/>
</dbReference>
<dbReference type="Pfam" id="PF15815">
    <property type="entry name" value="MKRN1_C"/>
    <property type="match status" value="1"/>
</dbReference>
<dbReference type="InterPro" id="IPR017907">
    <property type="entry name" value="Znf_RING_CS"/>
</dbReference>
<evidence type="ECO:0000256" key="10">
    <source>
        <dbReference type="PROSITE-ProRule" id="PRU00723"/>
    </source>
</evidence>
<evidence type="ECO:0000256" key="6">
    <source>
        <dbReference type="ARBA" id="ARBA00022737"/>
    </source>
</evidence>
<dbReference type="Gene3D" id="3.30.40.10">
    <property type="entry name" value="Zinc/RING finger domain, C3HC4 (zinc finger)"/>
    <property type="match status" value="1"/>
</dbReference>
<feature type="domain" description="C3H1-type" evidence="13">
    <location>
        <begin position="77"/>
        <end position="104"/>
    </location>
</feature>
<evidence type="ECO:0000259" key="12">
    <source>
        <dbReference type="PROSITE" id="PS50089"/>
    </source>
</evidence>
<organism evidence="14 15">
    <name type="scientific">Nyctereutes procyonoides</name>
    <name type="common">Raccoon dog</name>
    <name type="synonym">Canis procyonoides</name>
    <dbReference type="NCBI Taxonomy" id="34880"/>
    <lineage>
        <taxon>Eukaryota</taxon>
        <taxon>Metazoa</taxon>
        <taxon>Chordata</taxon>
        <taxon>Craniata</taxon>
        <taxon>Vertebrata</taxon>
        <taxon>Euteleostomi</taxon>
        <taxon>Mammalia</taxon>
        <taxon>Eutheria</taxon>
        <taxon>Laurasiatheria</taxon>
        <taxon>Carnivora</taxon>
        <taxon>Caniformia</taxon>
        <taxon>Canidae</taxon>
        <taxon>Nyctereutes</taxon>
    </lineage>
</organism>
<evidence type="ECO:0000256" key="4">
    <source>
        <dbReference type="ARBA" id="ARBA00022679"/>
    </source>
</evidence>
<keyword evidence="5 10" id="KW-0479">Metal-binding</keyword>
<dbReference type="EC" id="2.3.2.27" evidence="3"/>
<sequence>MEEPAAPTEASEASGAPTGAEVAGEGAPGPSRHMRPVFRQFAAAGPAPLRASRRRPAQASGGGAGPSRLQGRSSGSWTKQVTCRYFLHGLCKEGENCRYSHDLSGRLQAGESPGSPPGASADPSPSTAAHIETLPQEVAEASSVAFACSLPAIGLAAEGGFFEAERDNAGLEAAGGAGVEGWENAIEFVPGQPYRGRMIPSVPRASVQSPVTEREQIAVGRGQQLCRDAAMGQCFRGESCMYVHGEICDMCGLQVLHPVDAAQRADHIKACIEAHEKDMELSFAVQRSMDKVCGICMEVVYEKANPSDCRFGILSNCTHTYCLRCIRRWRTDKQFGNRIVKSCPQCRVTSNFVIPSEFWVEEEEEKQKLIQQYKEAMSNKTCRYFAGGRGFCPFGDNCFYKHADPEGLGEDPQRLSAEASGAHCGQFSEPTQVREGEMPFKSSKKELVMLRLANLLFKCFISLGNDEISFQRTSGTCFIMSWKKIFQFESVALCCGMWSSVLRLCHPLLLVFCL</sequence>
<evidence type="ECO:0000259" key="13">
    <source>
        <dbReference type="PROSITE" id="PS50103"/>
    </source>
</evidence>
<dbReference type="Pfam" id="PF14608">
    <property type="entry name" value="zf-CCCH_2"/>
    <property type="match status" value="3"/>
</dbReference>
<evidence type="ECO:0000313" key="15">
    <source>
        <dbReference type="Proteomes" id="UP000645828"/>
    </source>
</evidence>
<evidence type="ECO:0000256" key="5">
    <source>
        <dbReference type="ARBA" id="ARBA00022723"/>
    </source>
</evidence>
<dbReference type="SUPFAM" id="SSF90229">
    <property type="entry name" value="CCCH zinc finger"/>
    <property type="match status" value="1"/>
</dbReference>
<name>A0A811YJQ7_NYCPR</name>
<comment type="catalytic activity">
    <reaction evidence="1">
        <text>S-ubiquitinyl-[E2 ubiquitin-conjugating enzyme]-L-cysteine + [acceptor protein]-L-lysine = [E2 ubiquitin-conjugating enzyme]-L-cysteine + N(6)-ubiquitinyl-[acceptor protein]-L-lysine.</text>
        <dbReference type="EC" id="2.3.2.27"/>
    </reaction>
</comment>
<keyword evidence="9 10" id="KW-0862">Zinc</keyword>
<dbReference type="SMART" id="SM00184">
    <property type="entry name" value="RING"/>
    <property type="match status" value="1"/>
</dbReference>
<dbReference type="SMART" id="SM00356">
    <property type="entry name" value="ZnF_C3H1"/>
    <property type="match status" value="3"/>
</dbReference>
<dbReference type="EMBL" id="CAJHUB010000676">
    <property type="protein sequence ID" value="CAD7676225.1"/>
    <property type="molecule type" value="Genomic_DNA"/>
</dbReference>
<evidence type="ECO:0000256" key="8">
    <source>
        <dbReference type="ARBA" id="ARBA00022786"/>
    </source>
</evidence>
<feature type="region of interest" description="Disordered" evidence="11">
    <location>
        <begin position="107"/>
        <end position="127"/>
    </location>
</feature>
<dbReference type="PANTHER" id="PTHR11224">
    <property type="entry name" value="MAKORIN-RELATED"/>
    <property type="match status" value="1"/>
</dbReference>
<evidence type="ECO:0000256" key="1">
    <source>
        <dbReference type="ARBA" id="ARBA00000900"/>
    </source>
</evidence>
<dbReference type="AlphaFoldDB" id="A0A811YJQ7"/>
<dbReference type="InterPro" id="IPR036855">
    <property type="entry name" value="Znf_CCCH_sf"/>
</dbReference>
<feature type="domain" description="C3H1-type" evidence="13">
    <location>
        <begin position="220"/>
        <end position="247"/>
    </location>
</feature>
<dbReference type="PROSITE" id="PS50089">
    <property type="entry name" value="ZF_RING_2"/>
    <property type="match status" value="1"/>
</dbReference>
<comment type="pathway">
    <text evidence="2">Protein modification; protein ubiquitination.</text>
</comment>
<dbReference type="PROSITE" id="PS50103">
    <property type="entry name" value="ZF_C3H1"/>
    <property type="match status" value="3"/>
</dbReference>
<dbReference type="InterPro" id="IPR013083">
    <property type="entry name" value="Znf_RING/FYVE/PHD"/>
</dbReference>
<dbReference type="GO" id="GO:0061630">
    <property type="term" value="F:ubiquitin protein ligase activity"/>
    <property type="evidence" value="ECO:0007669"/>
    <property type="project" value="UniProtKB-EC"/>
</dbReference>
<accession>A0A811YJQ7</accession>
<dbReference type="GO" id="GO:0000209">
    <property type="term" value="P:protein polyubiquitination"/>
    <property type="evidence" value="ECO:0007669"/>
    <property type="project" value="InterPro"/>
</dbReference>
<dbReference type="SUPFAM" id="SSF57850">
    <property type="entry name" value="RING/U-box"/>
    <property type="match status" value="1"/>
</dbReference>
<keyword evidence="8" id="KW-0833">Ubl conjugation pathway</keyword>
<dbReference type="Proteomes" id="UP000645828">
    <property type="component" value="Unassembled WGS sequence"/>
</dbReference>
<proteinExistence type="predicted"/>
<keyword evidence="15" id="KW-1185">Reference proteome</keyword>
<keyword evidence="7 10" id="KW-0863">Zinc-finger</keyword>
<feature type="domain" description="RING-type" evidence="12">
    <location>
        <begin position="293"/>
        <end position="347"/>
    </location>
</feature>
<feature type="domain" description="C3H1-type" evidence="13">
    <location>
        <begin position="376"/>
        <end position="405"/>
    </location>
</feature>
<evidence type="ECO:0000256" key="7">
    <source>
        <dbReference type="ARBA" id="ARBA00022771"/>
    </source>
</evidence>
<evidence type="ECO:0000313" key="14">
    <source>
        <dbReference type="EMBL" id="CAD7676225.1"/>
    </source>
</evidence>
<comment type="caution">
    <text evidence="14">The sequence shown here is derived from an EMBL/GenBank/DDBJ whole genome shotgun (WGS) entry which is preliminary data.</text>
</comment>
<dbReference type="InterPro" id="IPR001841">
    <property type="entry name" value="Znf_RING"/>
</dbReference>
<keyword evidence="4" id="KW-0808">Transferase</keyword>
<protein>
    <recommendedName>
        <fullName evidence="3">RING-type E3 ubiquitin transferase</fullName>
        <ecNumber evidence="3">2.3.2.27</ecNumber>
    </recommendedName>
</protein>
<feature type="region of interest" description="Disordered" evidence="11">
    <location>
        <begin position="1"/>
        <end position="74"/>
    </location>
</feature>
<dbReference type="PANTHER" id="PTHR11224:SF38">
    <property type="entry name" value="E3 UBIQUITIN-PROTEIN LIGASE MAKORIN-3-RELATED"/>
    <property type="match status" value="1"/>
</dbReference>
<dbReference type="InterPro" id="IPR031644">
    <property type="entry name" value="MKRN1_C"/>
</dbReference>
<dbReference type="UniPathway" id="UPA00143"/>
<reference evidence="14" key="1">
    <citation type="submission" date="2020-12" db="EMBL/GenBank/DDBJ databases">
        <authorList>
            <consortium name="Molecular Ecology Group"/>
        </authorList>
    </citation>
    <scope>NUCLEOTIDE SEQUENCE</scope>
    <source>
        <strain evidence="14">TBG_1078</strain>
    </source>
</reference>
<dbReference type="InterPro" id="IPR000571">
    <property type="entry name" value="Znf_CCCH"/>
</dbReference>
<dbReference type="PROSITE" id="PS00518">
    <property type="entry name" value="ZF_RING_1"/>
    <property type="match status" value="1"/>
</dbReference>
<evidence type="ECO:0000256" key="3">
    <source>
        <dbReference type="ARBA" id="ARBA00012483"/>
    </source>
</evidence>
<evidence type="ECO:0000256" key="11">
    <source>
        <dbReference type="SAM" id="MobiDB-lite"/>
    </source>
</evidence>
<dbReference type="Gene3D" id="4.10.1000.10">
    <property type="entry name" value="Zinc finger, CCCH-type"/>
    <property type="match status" value="1"/>
</dbReference>
<gene>
    <name evidence="14" type="ORF">NYPRO_LOCUS9020</name>
</gene>
<evidence type="ECO:0000256" key="2">
    <source>
        <dbReference type="ARBA" id="ARBA00004906"/>
    </source>
</evidence>
<evidence type="ECO:0000256" key="9">
    <source>
        <dbReference type="ARBA" id="ARBA00022833"/>
    </source>
</evidence>
<feature type="compositionally biased region" description="Low complexity" evidence="11">
    <location>
        <begin position="1"/>
        <end position="30"/>
    </location>
</feature>
<keyword evidence="6" id="KW-0677">Repeat</keyword>
<feature type="zinc finger region" description="C3H1-type" evidence="10">
    <location>
        <begin position="77"/>
        <end position="104"/>
    </location>
</feature>
<dbReference type="InterPro" id="IPR045072">
    <property type="entry name" value="MKRN-like"/>
</dbReference>
<dbReference type="FunFam" id="3.30.40.10:FF:000117">
    <property type="entry name" value="Probable E3 ubiquitin-protein ligase makorin-1"/>
    <property type="match status" value="1"/>
</dbReference>
<feature type="zinc finger region" description="C3H1-type" evidence="10">
    <location>
        <begin position="376"/>
        <end position="405"/>
    </location>
</feature>
<feature type="zinc finger region" description="C3H1-type" evidence="10">
    <location>
        <begin position="220"/>
        <end position="247"/>
    </location>
</feature>
<feature type="compositionally biased region" description="Low complexity" evidence="11">
    <location>
        <begin position="109"/>
        <end position="127"/>
    </location>
</feature>